<keyword evidence="2" id="KW-1185">Reference proteome</keyword>
<accession>A0A1Y1IKL6</accession>
<name>A0A1Y1IKL6_KLENI</name>
<dbReference type="PANTHER" id="PTHR36766:SF64">
    <property type="entry name" value="OS12G0206100 PROTEIN"/>
    <property type="match status" value="1"/>
</dbReference>
<dbReference type="PANTHER" id="PTHR36766">
    <property type="entry name" value="PLANT BROAD-SPECTRUM MILDEW RESISTANCE PROTEIN RPW8"/>
    <property type="match status" value="1"/>
</dbReference>
<dbReference type="SUPFAM" id="SSF52058">
    <property type="entry name" value="L domain-like"/>
    <property type="match status" value="2"/>
</dbReference>
<evidence type="ECO:0000313" key="1">
    <source>
        <dbReference type="EMBL" id="GAQ91415.1"/>
    </source>
</evidence>
<reference evidence="1 2" key="1">
    <citation type="journal article" date="2014" name="Nat. Commun.">
        <title>Klebsormidium flaccidum genome reveals primary factors for plant terrestrial adaptation.</title>
        <authorList>
            <person name="Hori K."/>
            <person name="Maruyama F."/>
            <person name="Fujisawa T."/>
            <person name="Togashi T."/>
            <person name="Yamamoto N."/>
            <person name="Seo M."/>
            <person name="Sato S."/>
            <person name="Yamada T."/>
            <person name="Mori H."/>
            <person name="Tajima N."/>
            <person name="Moriyama T."/>
            <person name="Ikeuchi M."/>
            <person name="Watanabe M."/>
            <person name="Wada H."/>
            <person name="Kobayashi K."/>
            <person name="Saito M."/>
            <person name="Masuda T."/>
            <person name="Sasaki-Sekimoto Y."/>
            <person name="Mashiguchi K."/>
            <person name="Awai K."/>
            <person name="Shimojima M."/>
            <person name="Masuda S."/>
            <person name="Iwai M."/>
            <person name="Nobusawa T."/>
            <person name="Narise T."/>
            <person name="Kondo S."/>
            <person name="Saito H."/>
            <person name="Sato R."/>
            <person name="Murakawa M."/>
            <person name="Ihara Y."/>
            <person name="Oshima-Yamada Y."/>
            <person name="Ohtaka K."/>
            <person name="Satoh M."/>
            <person name="Sonobe K."/>
            <person name="Ishii M."/>
            <person name="Ohtani R."/>
            <person name="Kanamori-Sato M."/>
            <person name="Honoki R."/>
            <person name="Miyazaki D."/>
            <person name="Mochizuki H."/>
            <person name="Umetsu J."/>
            <person name="Higashi K."/>
            <person name="Shibata D."/>
            <person name="Kamiya Y."/>
            <person name="Sato N."/>
            <person name="Nakamura Y."/>
            <person name="Tabata S."/>
            <person name="Ida S."/>
            <person name="Kurokawa K."/>
            <person name="Ohta H."/>
        </authorList>
    </citation>
    <scope>NUCLEOTIDE SEQUENCE [LARGE SCALE GENOMIC DNA]</scope>
    <source>
        <strain evidence="1 2">NIES-2285</strain>
    </source>
</reference>
<protein>
    <submittedName>
        <fullName evidence="1">Uncharacterized protein</fullName>
    </submittedName>
</protein>
<proteinExistence type="predicted"/>
<dbReference type="STRING" id="105231.A0A1Y1IKL6"/>
<organism evidence="1 2">
    <name type="scientific">Klebsormidium nitens</name>
    <name type="common">Green alga</name>
    <name type="synonym">Ulothrix nitens</name>
    <dbReference type="NCBI Taxonomy" id="105231"/>
    <lineage>
        <taxon>Eukaryota</taxon>
        <taxon>Viridiplantae</taxon>
        <taxon>Streptophyta</taxon>
        <taxon>Klebsormidiophyceae</taxon>
        <taxon>Klebsormidiales</taxon>
        <taxon>Klebsormidiaceae</taxon>
        <taxon>Klebsormidium</taxon>
    </lineage>
</organism>
<dbReference type="OrthoDB" id="2018313at2759"/>
<sequence length="625" mass="70164">MMLYIGPLCDLWPVKRYSYAHKDFVYIDGLPGSKYFRPDQAGWQVSKDKEAMVSCIRDDLRTDNALVSDEELPHDVHVFRLRGGTTLTYYFNRKDHDIPTDPLLKKILPQVTAIYIHGPFQPVLPPLPSLKKCYYTELCSGIEMPETVSTIIIPEVEAYYEDSCYRIRCDYCWKQLERLEVLNGRFVVDFDHVSEEVKGWTNLQDLKLRYCEALPSGSRFWTNLRSLKLETLTAAELSADAAGEWKDLQELVLNSCPMLQRLPRGVSSWKGIQRVEIRSAPLLSALPSEVRAWVDLQKLLLGWCQGIMELPPAVGSWKRLKQISLCDLSLCELPAAVGEWRALVSATISNCKRLVRLPLEVAGWSKLRSFTLSGCDSVLDLSEGVSGWTELQNLQLLRCAALASLPKGVGSWISLRAASIYRCNQLKGLPGGTQKWSALEDLTLSECSSLGTLQAGQPAKGGLACLNVSLRPPTRSQSWESLTRLNLYDIEIDRLPESVERCVRLRSVDVDRCRKLWDLSAGVKGWRNLEQLNITRCEGLRSLPEGVGQWKQLQAISFNMSLSNLVLPKEVGAWVNLENAYFGGLVALPQSADGWTSLKILSINDLEVETLPESAVGAWEKLTTL</sequence>
<dbReference type="EMBL" id="DF237729">
    <property type="protein sequence ID" value="GAQ91415.1"/>
    <property type="molecule type" value="Genomic_DNA"/>
</dbReference>
<gene>
    <name evidence="1" type="ORF">KFL_007800020</name>
</gene>
<dbReference type="Gene3D" id="3.80.10.10">
    <property type="entry name" value="Ribonuclease Inhibitor"/>
    <property type="match status" value="2"/>
</dbReference>
<dbReference type="InterPro" id="IPR032675">
    <property type="entry name" value="LRR_dom_sf"/>
</dbReference>
<dbReference type="AlphaFoldDB" id="A0A1Y1IKL6"/>
<dbReference type="Proteomes" id="UP000054558">
    <property type="component" value="Unassembled WGS sequence"/>
</dbReference>
<dbReference type="OMA" id="YIRNCER"/>
<evidence type="ECO:0000313" key="2">
    <source>
        <dbReference type="Proteomes" id="UP000054558"/>
    </source>
</evidence>